<feature type="region of interest" description="Disordered" evidence="1">
    <location>
        <begin position="135"/>
        <end position="167"/>
    </location>
</feature>
<dbReference type="AlphaFoldDB" id="A0AAV1L4Y6"/>
<dbReference type="Proteomes" id="UP001314205">
    <property type="component" value="Unassembled WGS sequence"/>
</dbReference>
<feature type="compositionally biased region" description="Basic and acidic residues" evidence="1">
    <location>
        <begin position="135"/>
        <end position="144"/>
    </location>
</feature>
<feature type="chain" id="PRO_5043707330" description="Cardio acceleratory peptide 2b" evidence="2">
    <location>
        <begin position="24"/>
        <end position="167"/>
    </location>
</feature>
<evidence type="ECO:0000256" key="1">
    <source>
        <dbReference type="SAM" id="MobiDB-lite"/>
    </source>
</evidence>
<evidence type="ECO:0000313" key="3">
    <source>
        <dbReference type="EMBL" id="CAK1589057.1"/>
    </source>
</evidence>
<proteinExistence type="predicted"/>
<organism evidence="3 4">
    <name type="scientific">Parnassius mnemosyne</name>
    <name type="common">clouded apollo</name>
    <dbReference type="NCBI Taxonomy" id="213953"/>
    <lineage>
        <taxon>Eukaryota</taxon>
        <taxon>Metazoa</taxon>
        <taxon>Ecdysozoa</taxon>
        <taxon>Arthropoda</taxon>
        <taxon>Hexapoda</taxon>
        <taxon>Insecta</taxon>
        <taxon>Pterygota</taxon>
        <taxon>Neoptera</taxon>
        <taxon>Endopterygota</taxon>
        <taxon>Lepidoptera</taxon>
        <taxon>Glossata</taxon>
        <taxon>Ditrysia</taxon>
        <taxon>Papilionoidea</taxon>
        <taxon>Papilionidae</taxon>
        <taxon>Parnassiinae</taxon>
        <taxon>Parnassini</taxon>
        <taxon>Parnassius</taxon>
        <taxon>Driopa</taxon>
    </lineage>
</organism>
<evidence type="ECO:0008006" key="5">
    <source>
        <dbReference type="Google" id="ProtNLM"/>
    </source>
</evidence>
<feature type="signal peptide" evidence="2">
    <location>
        <begin position="1"/>
        <end position="23"/>
    </location>
</feature>
<sequence>MQRTAKIALSMCILISAIATATSSSTKLRRDGVLNLYPFPRVGRAHHTWQVPINDEYFESELASKRQLYAFPRVGRSDSNSEHSPEPYQPLNRLNVRLEEMLFGQPRSNLNMKRESESTSGGMWFGPRVGRSYKYDDISSHQETSDQGDPETETDLIERKKRQTKQA</sequence>
<keyword evidence="2" id="KW-0732">Signal</keyword>
<gene>
    <name evidence="3" type="ORF">PARMNEM_LOCUS9611</name>
</gene>
<comment type="caution">
    <text evidence="3">The sequence shown here is derived from an EMBL/GenBank/DDBJ whole genome shotgun (WGS) entry which is preliminary data.</text>
</comment>
<protein>
    <recommendedName>
        <fullName evidence="5">Cardio acceleratory peptide 2b</fullName>
    </recommendedName>
</protein>
<dbReference type="EMBL" id="CAVLGL010000083">
    <property type="protein sequence ID" value="CAK1589057.1"/>
    <property type="molecule type" value="Genomic_DNA"/>
</dbReference>
<name>A0AAV1L4Y6_9NEOP</name>
<reference evidence="3 4" key="1">
    <citation type="submission" date="2023-11" db="EMBL/GenBank/DDBJ databases">
        <authorList>
            <person name="Hedman E."/>
            <person name="Englund M."/>
            <person name="Stromberg M."/>
            <person name="Nyberg Akerstrom W."/>
            <person name="Nylinder S."/>
            <person name="Jareborg N."/>
            <person name="Kallberg Y."/>
            <person name="Kronander E."/>
        </authorList>
    </citation>
    <scope>NUCLEOTIDE SEQUENCE [LARGE SCALE GENOMIC DNA]</scope>
</reference>
<evidence type="ECO:0000313" key="4">
    <source>
        <dbReference type="Proteomes" id="UP001314205"/>
    </source>
</evidence>
<keyword evidence="4" id="KW-1185">Reference proteome</keyword>
<evidence type="ECO:0000256" key="2">
    <source>
        <dbReference type="SAM" id="SignalP"/>
    </source>
</evidence>
<feature type="compositionally biased region" description="Acidic residues" evidence="1">
    <location>
        <begin position="146"/>
        <end position="155"/>
    </location>
</feature>
<accession>A0AAV1L4Y6</accession>